<dbReference type="RefSeq" id="WP_062542900.1">
    <property type="nucleotide sequence ID" value="NZ_CP012643.1"/>
</dbReference>
<dbReference type="InterPro" id="IPR028963">
    <property type="entry name" value="Imm9"/>
</dbReference>
<name>A0A0P0CAH4_9BACT</name>
<dbReference type="AlphaFoldDB" id="A0A0P0CAH4"/>
<reference evidence="1 2" key="1">
    <citation type="submission" date="2015-08" db="EMBL/GenBank/DDBJ databases">
        <title>Complete genome sequence of Rufibacter tibetensis strain 1351t, a radiation-resistant bacterium from tibet plateau.</title>
        <authorList>
            <person name="Dai J."/>
        </authorList>
    </citation>
    <scope>NUCLEOTIDE SEQUENCE [LARGE SCALE GENOMIC DNA]</scope>
    <source>
        <strain evidence="1 2">1351</strain>
    </source>
</reference>
<organism evidence="1 2">
    <name type="scientific">Rufibacter tibetensis</name>
    <dbReference type="NCBI Taxonomy" id="512763"/>
    <lineage>
        <taxon>Bacteria</taxon>
        <taxon>Pseudomonadati</taxon>
        <taxon>Bacteroidota</taxon>
        <taxon>Cytophagia</taxon>
        <taxon>Cytophagales</taxon>
        <taxon>Hymenobacteraceae</taxon>
        <taxon>Rufibacter</taxon>
    </lineage>
</organism>
<gene>
    <name evidence="1" type="ORF">DC20_05435</name>
</gene>
<dbReference type="STRING" id="512763.DC20_05435"/>
<dbReference type="Proteomes" id="UP000061382">
    <property type="component" value="Chromosome"/>
</dbReference>
<dbReference type="Pfam" id="PF15587">
    <property type="entry name" value="Imm9"/>
    <property type="match status" value="1"/>
</dbReference>
<keyword evidence="2" id="KW-1185">Reference proteome</keyword>
<sequence length="157" mass="18422">MDTRITHSSYVINFLDVNFDSKKLSKTLKLEADRILRQITFENLQDWEIEFRGAYGKGEKIRVYKKTRSYTTDKIKLIVIHIPIPINTIVPWGVEESQQVDLTIPKNSERYFDVLPVDYNSFSNINDYLLDSFRRGIEHSFKDGFKVNGNLVIFKPN</sequence>
<dbReference type="PATRIC" id="fig|512763.3.peg.1203"/>
<dbReference type="KEGG" id="rti:DC20_05435"/>
<accession>A0A0P0CAH4</accession>
<proteinExistence type="predicted"/>
<evidence type="ECO:0000313" key="1">
    <source>
        <dbReference type="EMBL" id="ALI98517.1"/>
    </source>
</evidence>
<dbReference type="OrthoDB" id="894209at2"/>
<protein>
    <submittedName>
        <fullName evidence="1">Uncharacterized protein</fullName>
    </submittedName>
</protein>
<evidence type="ECO:0000313" key="2">
    <source>
        <dbReference type="Proteomes" id="UP000061382"/>
    </source>
</evidence>
<dbReference type="EMBL" id="CP012643">
    <property type="protein sequence ID" value="ALI98517.1"/>
    <property type="molecule type" value="Genomic_DNA"/>
</dbReference>